<proteinExistence type="predicted"/>
<evidence type="ECO:0000256" key="1">
    <source>
        <dbReference type="SAM" id="MobiDB-lite"/>
    </source>
</evidence>
<dbReference type="EMBL" id="MRZV01000815">
    <property type="protein sequence ID" value="PIK43911.1"/>
    <property type="molecule type" value="Genomic_DNA"/>
</dbReference>
<comment type="caution">
    <text evidence="2">The sequence shown here is derived from an EMBL/GenBank/DDBJ whole genome shotgun (WGS) entry which is preliminary data.</text>
</comment>
<dbReference type="AlphaFoldDB" id="A0A2G8K7C2"/>
<sequence length="217" mass="23247">MSNLLTCFLSSLAHETENEEAITTPSPLTKTATSETIRSKITTPINTSPAVTNSKAEEDSTSLTDYTTAGMTYPTITSQHVTATKTSTGSYNTPPVTSFLPGEEDISTSTNYNWNKDSHSGSYETTTSKISSPIHTTPPDTTFFTTPINTNPPVTTFVAMEEYSTLLPGYTSVGMTTPTMVATETTTSKSSTSINTTPPDTTFFTTPINTNPPVTHL</sequence>
<feature type="region of interest" description="Disordered" evidence="1">
    <location>
        <begin position="125"/>
        <end position="147"/>
    </location>
</feature>
<gene>
    <name evidence="2" type="ORF">BSL78_19241</name>
</gene>
<feature type="compositionally biased region" description="Low complexity" evidence="1">
    <location>
        <begin position="133"/>
        <end position="147"/>
    </location>
</feature>
<accession>A0A2G8K7C2</accession>
<dbReference type="Proteomes" id="UP000230750">
    <property type="component" value="Unassembled WGS sequence"/>
</dbReference>
<feature type="region of interest" description="Disordered" evidence="1">
    <location>
        <begin position="184"/>
        <end position="217"/>
    </location>
</feature>
<name>A0A2G8K7C2_STIJA</name>
<reference evidence="2 3" key="1">
    <citation type="journal article" date="2017" name="PLoS Biol.">
        <title>The sea cucumber genome provides insights into morphological evolution and visceral regeneration.</title>
        <authorList>
            <person name="Zhang X."/>
            <person name="Sun L."/>
            <person name="Yuan J."/>
            <person name="Sun Y."/>
            <person name="Gao Y."/>
            <person name="Zhang L."/>
            <person name="Li S."/>
            <person name="Dai H."/>
            <person name="Hamel J.F."/>
            <person name="Liu C."/>
            <person name="Yu Y."/>
            <person name="Liu S."/>
            <person name="Lin W."/>
            <person name="Guo K."/>
            <person name="Jin S."/>
            <person name="Xu P."/>
            <person name="Storey K.B."/>
            <person name="Huan P."/>
            <person name="Zhang T."/>
            <person name="Zhou Y."/>
            <person name="Zhang J."/>
            <person name="Lin C."/>
            <person name="Li X."/>
            <person name="Xing L."/>
            <person name="Huo D."/>
            <person name="Sun M."/>
            <person name="Wang L."/>
            <person name="Mercier A."/>
            <person name="Li F."/>
            <person name="Yang H."/>
            <person name="Xiang J."/>
        </authorList>
    </citation>
    <scope>NUCLEOTIDE SEQUENCE [LARGE SCALE GENOMIC DNA]</scope>
    <source>
        <strain evidence="2">Shaxun</strain>
        <tissue evidence="2">Muscle</tissue>
    </source>
</reference>
<keyword evidence="3" id="KW-1185">Reference proteome</keyword>
<organism evidence="2 3">
    <name type="scientific">Stichopus japonicus</name>
    <name type="common">Sea cucumber</name>
    <dbReference type="NCBI Taxonomy" id="307972"/>
    <lineage>
        <taxon>Eukaryota</taxon>
        <taxon>Metazoa</taxon>
        <taxon>Echinodermata</taxon>
        <taxon>Eleutherozoa</taxon>
        <taxon>Echinozoa</taxon>
        <taxon>Holothuroidea</taxon>
        <taxon>Aspidochirotacea</taxon>
        <taxon>Aspidochirotida</taxon>
        <taxon>Stichopodidae</taxon>
        <taxon>Apostichopus</taxon>
    </lineage>
</organism>
<feature type="compositionally biased region" description="Polar residues" evidence="1">
    <location>
        <begin position="21"/>
        <end position="35"/>
    </location>
</feature>
<feature type="region of interest" description="Disordered" evidence="1">
    <location>
        <begin position="15"/>
        <end position="35"/>
    </location>
</feature>
<protein>
    <submittedName>
        <fullName evidence="2">Uncharacterized protein</fullName>
    </submittedName>
</protein>
<evidence type="ECO:0000313" key="3">
    <source>
        <dbReference type="Proteomes" id="UP000230750"/>
    </source>
</evidence>
<evidence type="ECO:0000313" key="2">
    <source>
        <dbReference type="EMBL" id="PIK43911.1"/>
    </source>
</evidence>